<proteinExistence type="predicted"/>
<dbReference type="GO" id="GO:0016787">
    <property type="term" value="F:hydrolase activity"/>
    <property type="evidence" value="ECO:0007669"/>
    <property type="project" value="UniProtKB-KW"/>
</dbReference>
<feature type="region of interest" description="Disordered" evidence="3">
    <location>
        <begin position="36"/>
        <end position="72"/>
    </location>
</feature>
<evidence type="ECO:0000313" key="4">
    <source>
        <dbReference type="EMBL" id="GCD96240.1"/>
    </source>
</evidence>
<name>A0A401YNN9_9ACTN</name>
<protein>
    <submittedName>
        <fullName evidence="4">Ribonuclease N1</fullName>
    </submittedName>
</protein>
<dbReference type="GO" id="GO:0003723">
    <property type="term" value="F:RNA binding"/>
    <property type="evidence" value="ECO:0007669"/>
    <property type="project" value="InterPro"/>
</dbReference>
<evidence type="ECO:0000256" key="3">
    <source>
        <dbReference type="SAM" id="MobiDB-lite"/>
    </source>
</evidence>
<accession>A0A401YNN9</accession>
<organism evidence="4 5">
    <name type="scientific">Embleya hyalina</name>
    <dbReference type="NCBI Taxonomy" id="516124"/>
    <lineage>
        <taxon>Bacteria</taxon>
        <taxon>Bacillati</taxon>
        <taxon>Actinomycetota</taxon>
        <taxon>Actinomycetes</taxon>
        <taxon>Kitasatosporales</taxon>
        <taxon>Streptomycetaceae</taxon>
        <taxon>Embleya</taxon>
    </lineage>
</organism>
<dbReference type="InterPro" id="IPR000026">
    <property type="entry name" value="N1-like"/>
</dbReference>
<dbReference type="SUPFAM" id="SSF53933">
    <property type="entry name" value="Microbial ribonucleases"/>
    <property type="match status" value="1"/>
</dbReference>
<sequence>MRDMSGAQRRNLVVVTVLALVAALALVLAFTRGDGDGARPGTGANRTPAASTAAGTSVGTASMSGRGDTASARPTWVPARMRTVAAGDLPAEARETLALIAAGGPFPYSRDGIVFGNREKLLPGRPDGYYREYTVRTPGSADRGARRIVTGRNTERFYSDDHYASFAAVLP</sequence>
<dbReference type="Gene3D" id="3.10.450.30">
    <property type="entry name" value="Microbial ribonucleases"/>
    <property type="match status" value="1"/>
</dbReference>
<evidence type="ECO:0000256" key="2">
    <source>
        <dbReference type="ARBA" id="ARBA00022801"/>
    </source>
</evidence>
<dbReference type="Proteomes" id="UP000286931">
    <property type="component" value="Unassembled WGS sequence"/>
</dbReference>
<reference evidence="4 5" key="1">
    <citation type="submission" date="2018-12" db="EMBL/GenBank/DDBJ databases">
        <title>Draft genome sequence of Embleya hyalina NBRC 13850T.</title>
        <authorList>
            <person name="Komaki H."/>
            <person name="Hosoyama A."/>
            <person name="Kimura A."/>
            <person name="Ichikawa N."/>
            <person name="Tamura T."/>
        </authorList>
    </citation>
    <scope>NUCLEOTIDE SEQUENCE [LARGE SCALE GENOMIC DNA]</scope>
    <source>
        <strain evidence="4 5">NBRC 13850</strain>
    </source>
</reference>
<dbReference type="GO" id="GO:0004521">
    <property type="term" value="F:RNA endonuclease activity"/>
    <property type="evidence" value="ECO:0007669"/>
    <property type="project" value="InterPro"/>
</dbReference>
<keyword evidence="2" id="KW-0378">Hydrolase</keyword>
<dbReference type="InterPro" id="IPR016191">
    <property type="entry name" value="Ribonuclease/ribotoxin"/>
</dbReference>
<evidence type="ECO:0000256" key="1">
    <source>
        <dbReference type="ARBA" id="ARBA00022722"/>
    </source>
</evidence>
<feature type="compositionally biased region" description="Low complexity" evidence="3">
    <location>
        <begin position="47"/>
        <end position="65"/>
    </location>
</feature>
<comment type="caution">
    <text evidence="4">The sequence shown here is derived from an EMBL/GenBank/DDBJ whole genome shotgun (WGS) entry which is preliminary data.</text>
</comment>
<dbReference type="Pfam" id="PF00545">
    <property type="entry name" value="Ribonuclease"/>
    <property type="match status" value="1"/>
</dbReference>
<dbReference type="EMBL" id="BIFH01000020">
    <property type="protein sequence ID" value="GCD96240.1"/>
    <property type="molecule type" value="Genomic_DNA"/>
</dbReference>
<gene>
    <name evidence="4" type="ORF">EHYA_03925</name>
</gene>
<evidence type="ECO:0000313" key="5">
    <source>
        <dbReference type="Proteomes" id="UP000286931"/>
    </source>
</evidence>
<keyword evidence="5" id="KW-1185">Reference proteome</keyword>
<keyword evidence="1" id="KW-0540">Nuclease</keyword>
<dbReference type="AlphaFoldDB" id="A0A401YNN9"/>